<proteinExistence type="predicted"/>
<evidence type="ECO:0000313" key="4">
    <source>
        <dbReference type="Proteomes" id="UP000013827"/>
    </source>
</evidence>
<reference evidence="3" key="2">
    <citation type="submission" date="2024-10" db="UniProtKB">
        <authorList>
            <consortium name="EnsemblProtists"/>
        </authorList>
    </citation>
    <scope>IDENTIFICATION</scope>
</reference>
<feature type="compositionally biased region" description="Basic residues" evidence="1">
    <location>
        <begin position="420"/>
        <end position="429"/>
    </location>
</feature>
<evidence type="ECO:0000256" key="1">
    <source>
        <dbReference type="SAM" id="MobiDB-lite"/>
    </source>
</evidence>
<dbReference type="SUPFAM" id="SSF49879">
    <property type="entry name" value="SMAD/FHA domain"/>
    <property type="match status" value="1"/>
</dbReference>
<evidence type="ECO:0000313" key="3">
    <source>
        <dbReference type="EnsemblProtists" id="EOD10691"/>
    </source>
</evidence>
<dbReference type="SUPFAM" id="SSF46689">
    <property type="entry name" value="Homeodomain-like"/>
    <property type="match status" value="1"/>
</dbReference>
<evidence type="ECO:0000259" key="2">
    <source>
        <dbReference type="PROSITE" id="PS50006"/>
    </source>
</evidence>
<organism evidence="3 4">
    <name type="scientific">Emiliania huxleyi (strain CCMP1516)</name>
    <dbReference type="NCBI Taxonomy" id="280463"/>
    <lineage>
        <taxon>Eukaryota</taxon>
        <taxon>Haptista</taxon>
        <taxon>Haptophyta</taxon>
        <taxon>Prymnesiophyceae</taxon>
        <taxon>Isochrysidales</taxon>
        <taxon>Noelaerhabdaceae</taxon>
        <taxon>Emiliania</taxon>
    </lineage>
</organism>
<dbReference type="Pfam" id="PF00498">
    <property type="entry name" value="FHA"/>
    <property type="match status" value="1"/>
</dbReference>
<dbReference type="AlphaFoldDB" id="A0A0D3IHF6"/>
<dbReference type="EnsemblProtists" id="EOD10691">
    <property type="protein sequence ID" value="EOD10691"/>
    <property type="gene ID" value="EMIHUDRAFT_215481"/>
</dbReference>
<reference evidence="4" key="1">
    <citation type="journal article" date="2013" name="Nature">
        <title>Pan genome of the phytoplankton Emiliania underpins its global distribution.</title>
        <authorList>
            <person name="Read B.A."/>
            <person name="Kegel J."/>
            <person name="Klute M.J."/>
            <person name="Kuo A."/>
            <person name="Lefebvre S.C."/>
            <person name="Maumus F."/>
            <person name="Mayer C."/>
            <person name="Miller J."/>
            <person name="Monier A."/>
            <person name="Salamov A."/>
            <person name="Young J."/>
            <person name="Aguilar M."/>
            <person name="Claverie J.M."/>
            <person name="Frickenhaus S."/>
            <person name="Gonzalez K."/>
            <person name="Herman E.K."/>
            <person name="Lin Y.C."/>
            <person name="Napier J."/>
            <person name="Ogata H."/>
            <person name="Sarno A.F."/>
            <person name="Shmutz J."/>
            <person name="Schroeder D."/>
            <person name="de Vargas C."/>
            <person name="Verret F."/>
            <person name="von Dassow P."/>
            <person name="Valentin K."/>
            <person name="Van de Peer Y."/>
            <person name="Wheeler G."/>
            <person name="Dacks J.B."/>
            <person name="Delwiche C.F."/>
            <person name="Dyhrman S.T."/>
            <person name="Glockner G."/>
            <person name="John U."/>
            <person name="Richards T."/>
            <person name="Worden A.Z."/>
            <person name="Zhang X."/>
            <person name="Grigoriev I.V."/>
            <person name="Allen A.E."/>
            <person name="Bidle K."/>
            <person name="Borodovsky M."/>
            <person name="Bowler C."/>
            <person name="Brownlee C."/>
            <person name="Cock J.M."/>
            <person name="Elias M."/>
            <person name="Gladyshev V.N."/>
            <person name="Groth M."/>
            <person name="Guda C."/>
            <person name="Hadaegh A."/>
            <person name="Iglesias-Rodriguez M.D."/>
            <person name="Jenkins J."/>
            <person name="Jones B.M."/>
            <person name="Lawson T."/>
            <person name="Leese F."/>
            <person name="Lindquist E."/>
            <person name="Lobanov A."/>
            <person name="Lomsadze A."/>
            <person name="Malik S.B."/>
            <person name="Marsh M.E."/>
            <person name="Mackinder L."/>
            <person name="Mock T."/>
            <person name="Mueller-Roeber B."/>
            <person name="Pagarete A."/>
            <person name="Parker M."/>
            <person name="Probert I."/>
            <person name="Quesneville H."/>
            <person name="Raines C."/>
            <person name="Rensing S.A."/>
            <person name="Riano-Pachon D.M."/>
            <person name="Richier S."/>
            <person name="Rokitta S."/>
            <person name="Shiraiwa Y."/>
            <person name="Soanes D.M."/>
            <person name="van der Giezen M."/>
            <person name="Wahlund T.M."/>
            <person name="Williams B."/>
            <person name="Wilson W."/>
            <person name="Wolfe G."/>
            <person name="Wurch L.L."/>
        </authorList>
    </citation>
    <scope>NUCLEOTIDE SEQUENCE</scope>
</reference>
<dbReference type="HOGENOM" id="CLU_347970_0_0_1"/>
<feature type="compositionally biased region" description="Low complexity" evidence="1">
    <location>
        <begin position="79"/>
        <end position="101"/>
    </location>
</feature>
<dbReference type="KEGG" id="ehx:EMIHUDRAFT_215481"/>
<dbReference type="InterPro" id="IPR000253">
    <property type="entry name" value="FHA_dom"/>
</dbReference>
<dbReference type="InterPro" id="IPR008984">
    <property type="entry name" value="SMAD_FHA_dom_sf"/>
</dbReference>
<name>A0A0D3IHF6_EMIH1</name>
<feature type="compositionally biased region" description="Basic and acidic residues" evidence="1">
    <location>
        <begin position="14"/>
        <end position="39"/>
    </location>
</feature>
<accession>A0A0D3IHF6</accession>
<feature type="region of interest" description="Disordered" evidence="1">
    <location>
        <begin position="343"/>
        <end position="371"/>
    </location>
</feature>
<feature type="compositionally biased region" description="Low complexity" evidence="1">
    <location>
        <begin position="40"/>
        <end position="57"/>
    </location>
</feature>
<dbReference type="RefSeq" id="XP_005763120.1">
    <property type="nucleotide sequence ID" value="XM_005763063.1"/>
</dbReference>
<feature type="domain" description="FHA" evidence="2">
    <location>
        <begin position="151"/>
        <end position="200"/>
    </location>
</feature>
<feature type="compositionally biased region" description="Basic and acidic residues" evidence="1">
    <location>
        <begin position="396"/>
        <end position="405"/>
    </location>
</feature>
<dbReference type="SMART" id="SM00240">
    <property type="entry name" value="FHA"/>
    <property type="match status" value="1"/>
</dbReference>
<dbReference type="PROSITE" id="PS50006">
    <property type="entry name" value="FHA_DOMAIN"/>
    <property type="match status" value="1"/>
</dbReference>
<feature type="region of interest" description="Disordered" evidence="1">
    <location>
        <begin position="1"/>
        <end position="105"/>
    </location>
</feature>
<keyword evidence="4" id="KW-1185">Reference proteome</keyword>
<dbReference type="PaxDb" id="2903-EOD10691"/>
<dbReference type="GeneID" id="17256794"/>
<dbReference type="Gene3D" id="2.60.200.20">
    <property type="match status" value="1"/>
</dbReference>
<feature type="region of interest" description="Disordered" evidence="1">
    <location>
        <begin position="396"/>
        <end position="445"/>
    </location>
</feature>
<dbReference type="GO" id="GO:0003677">
    <property type="term" value="F:DNA binding"/>
    <property type="evidence" value="ECO:0007669"/>
    <property type="project" value="InterPro"/>
</dbReference>
<dbReference type="CDD" id="cd00086">
    <property type="entry name" value="homeodomain"/>
    <property type="match status" value="1"/>
</dbReference>
<sequence>MSATESKPLSTAADDEKIVQPPTRLEKTAGSEGKAEQKEAAPPTAADEPADEPAPTAGEEKADATKGASPASEAGGKVEAAAEPDAGNPAAETNKTAASAAPEDEAWNAEGELNGYDGSPRKVGVQSDFDVTFVAPDSKELVFRVDRQNSLAVGRDPRMTLVLPQPVISASHCRLFCAETGELCIVDTSSNGTFVNGTRLSKGEVQVLQSGAFICLVLATLRGAPLRKAVAHPSGPRREAAASNANGTTVVGDGAPACSHGTRHAAAPPPAGTVCASHCCSKGNLGERGAKTAKRHLRLGLTAPAAPLPARSAASTAPALSPAYLDGGDGVKNASGLRQSLLAQASSSPEQHQRRERSPAADSDEGGAPDACGAGHVTSYCGEHFRVRWRTAANEKLDEEHDPESTRATAQIENAPGKTSGKRKTKAARKATPAPAAKRGRWAPNTDDLDLLQATYEARTHGKGTHPDLEERNRLANALGDWFRNKRKRDPQGADKMAAIERSETACKRTTGCVKPDGHAGVCTWAALGSGLCKDSKMPRWQCLCDHSDCGGGVCNTSKRQRSQCVLGCDGCGGGVCDTSKRQRSRCVLGCDGCGVGLCDESKRQRNQCVLGCDGCGGGVCPLSHTAYWFCKGGAGHSERCGAGMFVRSIAKRAIGGGDPTRMRDTELERLLGCTPQEMMWWAEENYKGGPEQCASDRAKGLAQLDHQKPVHEGVLKAQKANVKLGDKNEKAEAISLDIAHWSNMAYLSTRLNQLKSAKYPAEFAARLEEKRRICREAFAEGGMTAAIKRLRAWQAAGDEKGFALLPEGLV</sequence>
<dbReference type="InterPro" id="IPR009057">
    <property type="entry name" value="Homeodomain-like_sf"/>
</dbReference>
<protein>
    <recommendedName>
        <fullName evidence="2">FHA domain-containing protein</fullName>
    </recommendedName>
</protein>
<dbReference type="Proteomes" id="UP000013827">
    <property type="component" value="Unassembled WGS sequence"/>
</dbReference>
<dbReference type="InterPro" id="IPR001356">
    <property type="entry name" value="HD"/>
</dbReference>